<reference evidence="2 3" key="1">
    <citation type="submission" date="2020-01" db="EMBL/GenBank/DDBJ databases">
        <title>A novel Bacillus sp. from Pasinler.</title>
        <authorList>
            <person name="Adiguzel A."/>
            <person name="Ay H."/>
            <person name="Baltaci M.O."/>
        </authorList>
    </citation>
    <scope>NUCLEOTIDE SEQUENCE [LARGE SCALE GENOMIC DNA]</scope>
    <source>
        <strain evidence="2 3">P1</strain>
    </source>
</reference>
<evidence type="ECO:0000313" key="3">
    <source>
        <dbReference type="Proteomes" id="UP000743899"/>
    </source>
</evidence>
<protein>
    <submittedName>
        <fullName evidence="2">SDR family oxidoreductase</fullName>
    </submittedName>
</protein>
<dbReference type="InterPro" id="IPR016040">
    <property type="entry name" value="NAD(P)-bd_dom"/>
</dbReference>
<evidence type="ECO:0000259" key="1">
    <source>
        <dbReference type="Pfam" id="PF13460"/>
    </source>
</evidence>
<gene>
    <name evidence="2" type="ORF">GW534_04660</name>
</gene>
<dbReference type="PANTHER" id="PTHR15020">
    <property type="entry name" value="FLAVIN REDUCTASE-RELATED"/>
    <property type="match status" value="1"/>
</dbReference>
<name>A0ABX0A6M6_9BACI</name>
<feature type="domain" description="NAD(P)-binding" evidence="1">
    <location>
        <begin position="7"/>
        <end position="199"/>
    </location>
</feature>
<comment type="caution">
    <text evidence="2">The sequence shown here is derived from an EMBL/GenBank/DDBJ whole genome shotgun (WGS) entry which is preliminary data.</text>
</comment>
<dbReference type="InterPro" id="IPR036291">
    <property type="entry name" value="NAD(P)-bd_dom_sf"/>
</dbReference>
<proteinExistence type="predicted"/>
<accession>A0ABX0A6M6</accession>
<keyword evidence="3" id="KW-1185">Reference proteome</keyword>
<dbReference type="Proteomes" id="UP000743899">
    <property type="component" value="Unassembled WGS sequence"/>
</dbReference>
<organism evidence="2 3">
    <name type="scientific">Pallidibacillus pasinlerensis</name>
    <dbReference type="NCBI Taxonomy" id="2703818"/>
    <lineage>
        <taxon>Bacteria</taxon>
        <taxon>Bacillati</taxon>
        <taxon>Bacillota</taxon>
        <taxon>Bacilli</taxon>
        <taxon>Bacillales</taxon>
        <taxon>Bacillaceae</taxon>
        <taxon>Pallidibacillus</taxon>
    </lineage>
</organism>
<dbReference type="RefSeq" id="WP_161919900.1">
    <property type="nucleotide sequence ID" value="NZ_JAACYS010000013.1"/>
</dbReference>
<evidence type="ECO:0000313" key="2">
    <source>
        <dbReference type="EMBL" id="NCU17065.1"/>
    </source>
</evidence>
<dbReference type="SUPFAM" id="SSF51735">
    <property type="entry name" value="NAD(P)-binding Rossmann-fold domains"/>
    <property type="match status" value="1"/>
</dbReference>
<dbReference type="PANTHER" id="PTHR15020:SF50">
    <property type="entry name" value="UPF0659 PROTEIN YMR090W"/>
    <property type="match status" value="1"/>
</dbReference>
<dbReference type="Gene3D" id="3.40.50.720">
    <property type="entry name" value="NAD(P)-binding Rossmann-like Domain"/>
    <property type="match status" value="1"/>
</dbReference>
<sequence>MKILVIGATGRTGKEIVDQALAKGYEVIAYVRRPEAVPKRKNLHVVGGQLDHPERLAFALQGVDAVLMAIGNSITNLNDKLFEFAIPTVIQAMNDAGVKRLINLSALGVGETYKNTRYPYRLAVKAFLKGNFKDHLAGESQLKNSGLNWTTIHPGPLSNGAKTRNPLVMDAATGYKRSGLSFTRRTDVAQVMLRIIDDETTFGKQLIM</sequence>
<dbReference type="EMBL" id="JAACYS010000013">
    <property type="protein sequence ID" value="NCU17065.1"/>
    <property type="molecule type" value="Genomic_DNA"/>
</dbReference>
<dbReference type="Pfam" id="PF13460">
    <property type="entry name" value="NAD_binding_10"/>
    <property type="match status" value="1"/>
</dbReference>